<dbReference type="EMBL" id="ABEU02000010">
    <property type="status" value="NOT_ANNOTATED_CDS"/>
    <property type="molecule type" value="Genomic_DNA"/>
</dbReference>
<feature type="region of interest" description="Disordered" evidence="1">
    <location>
        <begin position="106"/>
        <end position="137"/>
    </location>
</feature>
<dbReference type="AlphaFoldDB" id="A0A7I3ZXE2"/>
<evidence type="ECO:0000256" key="1">
    <source>
        <dbReference type="SAM" id="MobiDB-lite"/>
    </source>
</evidence>
<evidence type="ECO:0000313" key="3">
    <source>
        <dbReference type="Proteomes" id="UP000006727"/>
    </source>
</evidence>
<dbReference type="Proteomes" id="UP000006727">
    <property type="component" value="Chromosome 10"/>
</dbReference>
<reference evidence="2" key="3">
    <citation type="submission" date="2020-12" db="UniProtKB">
        <authorList>
            <consortium name="EnsemblPlants"/>
        </authorList>
    </citation>
    <scope>IDENTIFICATION</scope>
</reference>
<protein>
    <submittedName>
        <fullName evidence="2">Uncharacterized protein</fullName>
    </submittedName>
</protein>
<reference evidence="2 3" key="1">
    <citation type="journal article" date="2008" name="Science">
        <title>The Physcomitrella genome reveals evolutionary insights into the conquest of land by plants.</title>
        <authorList>
            <person name="Rensing S."/>
            <person name="Lang D."/>
            <person name="Zimmer A."/>
            <person name="Terry A."/>
            <person name="Salamov A."/>
            <person name="Shapiro H."/>
            <person name="Nishiyama T."/>
            <person name="Perroud P.-F."/>
            <person name="Lindquist E."/>
            <person name="Kamisugi Y."/>
            <person name="Tanahashi T."/>
            <person name="Sakakibara K."/>
            <person name="Fujita T."/>
            <person name="Oishi K."/>
            <person name="Shin-I T."/>
            <person name="Kuroki Y."/>
            <person name="Toyoda A."/>
            <person name="Suzuki Y."/>
            <person name="Hashimoto A."/>
            <person name="Yamaguchi K."/>
            <person name="Sugano A."/>
            <person name="Kohara Y."/>
            <person name="Fujiyama A."/>
            <person name="Anterola A."/>
            <person name="Aoki S."/>
            <person name="Ashton N."/>
            <person name="Barbazuk W.B."/>
            <person name="Barker E."/>
            <person name="Bennetzen J."/>
            <person name="Bezanilla M."/>
            <person name="Blankenship R."/>
            <person name="Cho S.H."/>
            <person name="Dutcher S."/>
            <person name="Estelle M."/>
            <person name="Fawcett J.A."/>
            <person name="Gundlach H."/>
            <person name="Hanada K."/>
            <person name="Heyl A."/>
            <person name="Hicks K.A."/>
            <person name="Hugh J."/>
            <person name="Lohr M."/>
            <person name="Mayer K."/>
            <person name="Melkozernov A."/>
            <person name="Murata T."/>
            <person name="Nelson D."/>
            <person name="Pils B."/>
            <person name="Prigge M."/>
            <person name="Reiss B."/>
            <person name="Renner T."/>
            <person name="Rombauts S."/>
            <person name="Rushton P."/>
            <person name="Sanderfoot A."/>
            <person name="Schween G."/>
            <person name="Shiu S.-H."/>
            <person name="Stueber K."/>
            <person name="Theodoulou F.L."/>
            <person name="Tu H."/>
            <person name="Van de Peer Y."/>
            <person name="Verrier P.J."/>
            <person name="Waters E."/>
            <person name="Wood A."/>
            <person name="Yang L."/>
            <person name="Cove D."/>
            <person name="Cuming A."/>
            <person name="Hasebe M."/>
            <person name="Lucas S."/>
            <person name="Mishler D.B."/>
            <person name="Reski R."/>
            <person name="Grigoriev I."/>
            <person name="Quatrano R.S."/>
            <person name="Boore J.L."/>
        </authorList>
    </citation>
    <scope>NUCLEOTIDE SEQUENCE [LARGE SCALE GENOMIC DNA]</scope>
    <source>
        <strain evidence="2 3">cv. Gransden 2004</strain>
    </source>
</reference>
<evidence type="ECO:0000313" key="2">
    <source>
        <dbReference type="EnsemblPlants" id="Pp3c10_10520V3.3"/>
    </source>
</evidence>
<dbReference type="Gramene" id="Pp3c10_10520V3.4">
    <property type="protein sequence ID" value="Pp3c10_10520V3.4"/>
    <property type="gene ID" value="Pp3c10_10520"/>
</dbReference>
<organism evidence="2 3">
    <name type="scientific">Physcomitrium patens</name>
    <name type="common">Spreading-leaved earth moss</name>
    <name type="synonym">Physcomitrella patens</name>
    <dbReference type="NCBI Taxonomy" id="3218"/>
    <lineage>
        <taxon>Eukaryota</taxon>
        <taxon>Viridiplantae</taxon>
        <taxon>Streptophyta</taxon>
        <taxon>Embryophyta</taxon>
        <taxon>Bryophyta</taxon>
        <taxon>Bryophytina</taxon>
        <taxon>Bryopsida</taxon>
        <taxon>Funariidae</taxon>
        <taxon>Funariales</taxon>
        <taxon>Funariaceae</taxon>
        <taxon>Physcomitrium</taxon>
    </lineage>
</organism>
<name>A0A7I3ZXE2_PHYPA</name>
<dbReference type="Gramene" id="Pp3c10_10520V3.3">
    <property type="protein sequence ID" value="Pp3c10_10520V3.3"/>
    <property type="gene ID" value="Pp3c10_10520"/>
</dbReference>
<keyword evidence="3" id="KW-1185">Reference proteome</keyword>
<dbReference type="EnsemblPlants" id="Pp3c10_10520V3.4">
    <property type="protein sequence ID" value="Pp3c10_10520V3.4"/>
    <property type="gene ID" value="Pp3c10_10520"/>
</dbReference>
<dbReference type="EnsemblPlants" id="Pp3c10_10520V3.3">
    <property type="protein sequence ID" value="Pp3c10_10520V3.3"/>
    <property type="gene ID" value="Pp3c10_10520"/>
</dbReference>
<reference evidence="2 3" key="2">
    <citation type="journal article" date="2018" name="Plant J.">
        <title>The Physcomitrella patens chromosome-scale assembly reveals moss genome structure and evolution.</title>
        <authorList>
            <person name="Lang D."/>
            <person name="Ullrich K.K."/>
            <person name="Murat F."/>
            <person name="Fuchs J."/>
            <person name="Jenkins J."/>
            <person name="Haas F.B."/>
            <person name="Piednoel M."/>
            <person name="Gundlach H."/>
            <person name="Van Bel M."/>
            <person name="Meyberg R."/>
            <person name="Vives C."/>
            <person name="Morata J."/>
            <person name="Symeonidi A."/>
            <person name="Hiss M."/>
            <person name="Muchero W."/>
            <person name="Kamisugi Y."/>
            <person name="Saleh O."/>
            <person name="Blanc G."/>
            <person name="Decker E.L."/>
            <person name="van Gessel N."/>
            <person name="Grimwood J."/>
            <person name="Hayes R.D."/>
            <person name="Graham S.W."/>
            <person name="Gunter L.E."/>
            <person name="McDaniel S.F."/>
            <person name="Hoernstein S.N.W."/>
            <person name="Larsson A."/>
            <person name="Li F.W."/>
            <person name="Perroud P.F."/>
            <person name="Phillips J."/>
            <person name="Ranjan P."/>
            <person name="Rokshar D.S."/>
            <person name="Rothfels C.J."/>
            <person name="Schneider L."/>
            <person name="Shu S."/>
            <person name="Stevenson D.W."/>
            <person name="Thummler F."/>
            <person name="Tillich M."/>
            <person name="Villarreal Aguilar J.C."/>
            <person name="Widiez T."/>
            <person name="Wong G.K."/>
            <person name="Wymore A."/>
            <person name="Zhang Y."/>
            <person name="Zimmer A.D."/>
            <person name="Quatrano R.S."/>
            <person name="Mayer K.F.X."/>
            <person name="Goodstein D."/>
            <person name="Casacuberta J.M."/>
            <person name="Vandepoele K."/>
            <person name="Reski R."/>
            <person name="Cuming A.C."/>
            <person name="Tuskan G.A."/>
            <person name="Maumus F."/>
            <person name="Salse J."/>
            <person name="Schmutz J."/>
            <person name="Rensing S.A."/>
        </authorList>
    </citation>
    <scope>NUCLEOTIDE SEQUENCE [LARGE SCALE GENOMIC DNA]</scope>
    <source>
        <strain evidence="2 3">cv. Gransden 2004</strain>
    </source>
</reference>
<proteinExistence type="predicted"/>
<gene>
    <name evidence="2" type="primary">LOC112287971</name>
</gene>
<sequence length="289" mass="32659">MVETEVFEIRTTEKMQEPLHPVNEQPQPIQNWVPTDGEVGTIVDWQHLPLKKPRVSSLPPVIVPDTGGLETVSRSLEIGAETLQQHNNEDQHPAEVGEMVALLEGPSEQGSGLSRDDSPLHEESEDDSEGNTPYLDQEKASRGHIKCIKCGHSKNPAAKLLCANCGAQLREQIRARVAQRWAMLREKARRDGRLGDKAWQRRKKGAFDKLTDLTMLDLENTYFALFMARRNREGDKFSFDGWYSEGAGREFVTTGDIEAIWKSFVKKHHRKDSMLQICHGVGDHEPQES</sequence>
<accession>A0A7I3ZXE2</accession>